<sequence>MCSSEFGIGEFPNRLQGIHTVERVGNVVVFVHLHFPCDVATTTVAADLTLRSVSKRSFGSQPVHRRISTLGLNQDVFTLITSPPRTPSAGRAASPCSLRRIYAFRTTRSTFYHASMFV</sequence>
<proteinExistence type="predicted"/>
<evidence type="ECO:0000313" key="1">
    <source>
        <dbReference type="EMBL" id="GJE98006.1"/>
    </source>
</evidence>
<evidence type="ECO:0000313" key="2">
    <source>
        <dbReference type="Proteomes" id="UP000703269"/>
    </source>
</evidence>
<dbReference type="EMBL" id="BPQB01000080">
    <property type="protein sequence ID" value="GJE98006.1"/>
    <property type="molecule type" value="Genomic_DNA"/>
</dbReference>
<dbReference type="Proteomes" id="UP000703269">
    <property type="component" value="Unassembled WGS sequence"/>
</dbReference>
<keyword evidence="2" id="KW-1185">Reference proteome</keyword>
<gene>
    <name evidence="1" type="ORF">PsYK624_142280</name>
</gene>
<dbReference type="AlphaFoldDB" id="A0A9P3LJZ3"/>
<comment type="caution">
    <text evidence="1">The sequence shown here is derived from an EMBL/GenBank/DDBJ whole genome shotgun (WGS) entry which is preliminary data.</text>
</comment>
<reference evidence="1 2" key="1">
    <citation type="submission" date="2021-08" db="EMBL/GenBank/DDBJ databases">
        <title>Draft Genome Sequence of Phanerochaete sordida strain YK-624.</title>
        <authorList>
            <person name="Mori T."/>
            <person name="Dohra H."/>
            <person name="Suzuki T."/>
            <person name="Kawagishi H."/>
            <person name="Hirai H."/>
        </authorList>
    </citation>
    <scope>NUCLEOTIDE SEQUENCE [LARGE SCALE GENOMIC DNA]</scope>
    <source>
        <strain evidence="1 2">YK-624</strain>
    </source>
</reference>
<accession>A0A9P3LJZ3</accession>
<organism evidence="1 2">
    <name type="scientific">Phanerochaete sordida</name>
    <dbReference type="NCBI Taxonomy" id="48140"/>
    <lineage>
        <taxon>Eukaryota</taxon>
        <taxon>Fungi</taxon>
        <taxon>Dikarya</taxon>
        <taxon>Basidiomycota</taxon>
        <taxon>Agaricomycotina</taxon>
        <taxon>Agaricomycetes</taxon>
        <taxon>Polyporales</taxon>
        <taxon>Phanerochaetaceae</taxon>
        <taxon>Phanerochaete</taxon>
    </lineage>
</organism>
<name>A0A9P3LJZ3_9APHY</name>
<protein>
    <submittedName>
        <fullName evidence="1">Uncharacterized protein</fullName>
    </submittedName>
</protein>